<protein>
    <submittedName>
        <fullName evidence="6">HNH endonuclease</fullName>
    </submittedName>
</protein>
<dbReference type="InterPro" id="IPR003615">
    <property type="entry name" value="HNH_nuc"/>
</dbReference>
<keyword evidence="6" id="KW-0255">Endonuclease</keyword>
<gene>
    <name evidence="6" type="ORF">FTW19_22300</name>
</gene>
<dbReference type="Gene3D" id="1.10.30.50">
    <property type="match status" value="1"/>
</dbReference>
<dbReference type="InterPro" id="IPR002711">
    <property type="entry name" value="HNH"/>
</dbReference>
<keyword evidence="2" id="KW-0378">Hydrolase</keyword>
<dbReference type="EMBL" id="CP042806">
    <property type="protein sequence ID" value="QEE30473.1"/>
    <property type="molecule type" value="Genomic_DNA"/>
</dbReference>
<reference evidence="6 7" key="1">
    <citation type="submission" date="2019-08" db="EMBL/GenBank/DDBJ databases">
        <title>Complete genome sequence of Terriglobus albidus strain ORNL.</title>
        <authorList>
            <person name="Podar M."/>
        </authorList>
    </citation>
    <scope>NUCLEOTIDE SEQUENCE [LARGE SCALE GENOMIC DNA]</scope>
    <source>
        <strain evidence="6 7">ORNL</strain>
    </source>
</reference>
<dbReference type="SMART" id="SM00507">
    <property type="entry name" value="HNHc"/>
    <property type="match status" value="1"/>
</dbReference>
<evidence type="ECO:0000313" key="7">
    <source>
        <dbReference type="Proteomes" id="UP000321820"/>
    </source>
</evidence>
<evidence type="ECO:0000313" key="6">
    <source>
        <dbReference type="EMBL" id="QEE30473.1"/>
    </source>
</evidence>
<keyword evidence="3" id="KW-0347">Helicase</keyword>
<dbReference type="RefSeq" id="WP_147649786.1">
    <property type="nucleotide sequence ID" value="NZ_CP042806.1"/>
</dbReference>
<name>A0A5B9EE93_9BACT</name>
<evidence type="ECO:0000256" key="4">
    <source>
        <dbReference type="ARBA" id="ARBA00022840"/>
    </source>
</evidence>
<keyword evidence="4" id="KW-0067">ATP-binding</keyword>
<dbReference type="KEGG" id="talb:FTW19_22300"/>
<dbReference type="GO" id="GO:0004520">
    <property type="term" value="F:DNA endonuclease activity"/>
    <property type="evidence" value="ECO:0007669"/>
    <property type="project" value="TreeGrafter"/>
</dbReference>
<keyword evidence="7" id="KW-1185">Reference proteome</keyword>
<evidence type="ECO:0000256" key="3">
    <source>
        <dbReference type="ARBA" id="ARBA00022806"/>
    </source>
</evidence>
<keyword evidence="6" id="KW-0540">Nuclease</keyword>
<proteinExistence type="predicted"/>
<feature type="domain" description="HNH nuclease" evidence="5">
    <location>
        <begin position="91"/>
        <end position="140"/>
    </location>
</feature>
<dbReference type="GO" id="GO:0031297">
    <property type="term" value="P:replication fork processing"/>
    <property type="evidence" value="ECO:0007669"/>
    <property type="project" value="TreeGrafter"/>
</dbReference>
<dbReference type="Pfam" id="PF01844">
    <property type="entry name" value="HNH"/>
    <property type="match status" value="1"/>
</dbReference>
<dbReference type="GO" id="GO:0006281">
    <property type="term" value="P:DNA repair"/>
    <property type="evidence" value="ECO:0007669"/>
    <property type="project" value="TreeGrafter"/>
</dbReference>
<dbReference type="GO" id="GO:0008270">
    <property type="term" value="F:zinc ion binding"/>
    <property type="evidence" value="ECO:0007669"/>
    <property type="project" value="InterPro"/>
</dbReference>
<dbReference type="PANTHER" id="PTHR45766">
    <property type="entry name" value="DNA ANNEALING HELICASE AND ENDONUCLEASE ZRANB3 FAMILY MEMBER"/>
    <property type="match status" value="1"/>
</dbReference>
<sequence>MSTARIMVGGWVDRKSVPKGANGRGLCRWCNLEVPRGRFTFCSEFCVHEWKLRSQPGYLREQVFLRDKGICARCEVDTIAAARTLRYSRGSRRQELLQHWGLRTRSRKSLWDADHILPVSEGGGECDLDNIRTLCLRCHRIATGKLRERRRQAKSAIERHPVVVSSGASSIMHPTT</sequence>
<dbReference type="AlphaFoldDB" id="A0A5B9EE93"/>
<dbReference type="GO" id="GO:0016787">
    <property type="term" value="F:hydrolase activity"/>
    <property type="evidence" value="ECO:0007669"/>
    <property type="project" value="UniProtKB-KW"/>
</dbReference>
<dbReference type="Proteomes" id="UP000321820">
    <property type="component" value="Chromosome"/>
</dbReference>
<evidence type="ECO:0000259" key="5">
    <source>
        <dbReference type="SMART" id="SM00507"/>
    </source>
</evidence>
<dbReference type="GO" id="GO:0005524">
    <property type="term" value="F:ATP binding"/>
    <property type="evidence" value="ECO:0007669"/>
    <property type="project" value="UniProtKB-KW"/>
</dbReference>
<dbReference type="CDD" id="cd00085">
    <property type="entry name" value="HNHc"/>
    <property type="match status" value="1"/>
</dbReference>
<dbReference type="PANTHER" id="PTHR45766:SF3">
    <property type="entry name" value="DNA ANNEALING HELICASE AND ENDONUCLEASE ZRANB3"/>
    <property type="match status" value="1"/>
</dbReference>
<dbReference type="GO" id="GO:0004386">
    <property type="term" value="F:helicase activity"/>
    <property type="evidence" value="ECO:0007669"/>
    <property type="project" value="UniProtKB-KW"/>
</dbReference>
<dbReference type="OrthoDB" id="118068at2"/>
<accession>A0A5B9EE93</accession>
<evidence type="ECO:0000256" key="1">
    <source>
        <dbReference type="ARBA" id="ARBA00022741"/>
    </source>
</evidence>
<keyword evidence="1" id="KW-0547">Nucleotide-binding</keyword>
<organism evidence="6 7">
    <name type="scientific">Terriglobus albidus</name>
    <dbReference type="NCBI Taxonomy" id="1592106"/>
    <lineage>
        <taxon>Bacteria</taxon>
        <taxon>Pseudomonadati</taxon>
        <taxon>Acidobacteriota</taxon>
        <taxon>Terriglobia</taxon>
        <taxon>Terriglobales</taxon>
        <taxon>Acidobacteriaceae</taxon>
        <taxon>Terriglobus</taxon>
    </lineage>
</organism>
<dbReference type="GO" id="GO:0003676">
    <property type="term" value="F:nucleic acid binding"/>
    <property type="evidence" value="ECO:0007669"/>
    <property type="project" value="InterPro"/>
</dbReference>
<evidence type="ECO:0000256" key="2">
    <source>
        <dbReference type="ARBA" id="ARBA00022801"/>
    </source>
</evidence>